<evidence type="ECO:0000313" key="2">
    <source>
        <dbReference type="EMBL" id="BAU33473.1"/>
    </source>
</evidence>
<reference evidence="2 3" key="2">
    <citation type="submission" date="2016-01" db="EMBL/GenBank/DDBJ databases">
        <title>Microcella alkaliphila JAM AC0309 whole genome shotgun sequence.</title>
        <authorList>
            <person name="Kurata A."/>
            <person name="Hirose Y."/>
            <person name="Kishimoto N."/>
            <person name="Kobayashi T."/>
        </authorList>
    </citation>
    <scope>NUCLEOTIDE SEQUENCE [LARGE SCALE GENOMIC DNA]</scope>
    <source>
        <strain evidence="2 3">JAM AC0309</strain>
    </source>
</reference>
<accession>A0A0U5BFY1</accession>
<sequence>MTAALNRLFGATRWVHNEYIARARASYEAGHGHLSGYTGQRLVVTDGRANPETAWLKEFPSGVFRGSVTRAATGHQSFIASTSGRRNGPRLGRPRSKKKTARQSAEFPRAAFSIRGGWENTRAHGVGQLKLSKIGPVDSHDHA</sequence>
<dbReference type="Proteomes" id="UP000218965">
    <property type="component" value="Chromosome"/>
</dbReference>
<organism evidence="2 3">
    <name type="scientific">Microcella alkaliphila</name>
    <dbReference type="NCBI Taxonomy" id="279828"/>
    <lineage>
        <taxon>Bacteria</taxon>
        <taxon>Bacillati</taxon>
        <taxon>Actinomycetota</taxon>
        <taxon>Actinomycetes</taxon>
        <taxon>Micrococcales</taxon>
        <taxon>Microbacteriaceae</taxon>
        <taxon>Microcella</taxon>
    </lineage>
</organism>
<evidence type="ECO:0000256" key="1">
    <source>
        <dbReference type="SAM" id="MobiDB-lite"/>
    </source>
</evidence>
<dbReference type="EMBL" id="AP017315">
    <property type="protein sequence ID" value="BAU33473.1"/>
    <property type="molecule type" value="Genomic_DNA"/>
</dbReference>
<dbReference type="AlphaFoldDB" id="A0A0U5BFY1"/>
<feature type="compositionally biased region" description="Basic residues" evidence="1">
    <location>
        <begin position="92"/>
        <end position="101"/>
    </location>
</feature>
<reference evidence="3" key="1">
    <citation type="submission" date="2015-12" db="EMBL/GenBank/DDBJ databases">
        <authorList>
            <person name="Shamseldin A."/>
            <person name="Moawad H."/>
            <person name="Abd El-Rahim W.M."/>
            <person name="Sadowsky M.J."/>
        </authorList>
    </citation>
    <scope>NUCLEOTIDE SEQUENCE [LARGE SCALE GENOMIC DNA]</scope>
    <source>
        <strain evidence="3">JAM AC0309</strain>
    </source>
</reference>
<name>A0A0U5BFY1_9MICO</name>
<evidence type="ECO:0000313" key="3">
    <source>
        <dbReference type="Proteomes" id="UP000218965"/>
    </source>
</evidence>
<proteinExistence type="predicted"/>
<feature type="region of interest" description="Disordered" evidence="1">
    <location>
        <begin position="75"/>
        <end position="106"/>
    </location>
</feature>
<dbReference type="KEGG" id="malk:MalAC0309_2638"/>
<protein>
    <submittedName>
        <fullName evidence="2">Transposase IS605</fullName>
    </submittedName>
</protein>
<gene>
    <name evidence="2" type="ORF">MalAC0309_2638</name>
</gene>